<proteinExistence type="predicted"/>
<name>A0A8T0U3G9_PANVG</name>
<accession>A0A8T0U3G9</accession>
<feature type="compositionally biased region" description="Basic residues" evidence="1">
    <location>
        <begin position="88"/>
        <end position="107"/>
    </location>
</feature>
<comment type="caution">
    <text evidence="2">The sequence shown here is derived from an EMBL/GenBank/DDBJ whole genome shotgun (WGS) entry which is preliminary data.</text>
</comment>
<dbReference type="EMBL" id="CM029042">
    <property type="protein sequence ID" value="KAG2619112.1"/>
    <property type="molecule type" value="Genomic_DNA"/>
</dbReference>
<keyword evidence="3" id="KW-1185">Reference proteome</keyword>
<reference evidence="2" key="1">
    <citation type="submission" date="2020-05" db="EMBL/GenBank/DDBJ databases">
        <title>WGS assembly of Panicum virgatum.</title>
        <authorList>
            <person name="Lovell J.T."/>
            <person name="Jenkins J."/>
            <person name="Shu S."/>
            <person name="Juenger T.E."/>
            <person name="Schmutz J."/>
        </authorList>
    </citation>
    <scope>NUCLEOTIDE SEQUENCE</scope>
    <source>
        <strain evidence="2">AP13</strain>
    </source>
</reference>
<evidence type="ECO:0000313" key="2">
    <source>
        <dbReference type="EMBL" id="KAG2619112.1"/>
    </source>
</evidence>
<dbReference type="AlphaFoldDB" id="A0A8T0U3G9"/>
<protein>
    <submittedName>
        <fullName evidence="2">Uncharacterized protein</fullName>
    </submittedName>
</protein>
<evidence type="ECO:0000256" key="1">
    <source>
        <dbReference type="SAM" id="MobiDB-lite"/>
    </source>
</evidence>
<gene>
    <name evidence="2" type="ORF">PVAP13_3NG140809</name>
</gene>
<organism evidence="2 3">
    <name type="scientific">Panicum virgatum</name>
    <name type="common">Blackwell switchgrass</name>
    <dbReference type="NCBI Taxonomy" id="38727"/>
    <lineage>
        <taxon>Eukaryota</taxon>
        <taxon>Viridiplantae</taxon>
        <taxon>Streptophyta</taxon>
        <taxon>Embryophyta</taxon>
        <taxon>Tracheophyta</taxon>
        <taxon>Spermatophyta</taxon>
        <taxon>Magnoliopsida</taxon>
        <taxon>Liliopsida</taxon>
        <taxon>Poales</taxon>
        <taxon>Poaceae</taxon>
        <taxon>PACMAD clade</taxon>
        <taxon>Panicoideae</taxon>
        <taxon>Panicodae</taxon>
        <taxon>Paniceae</taxon>
        <taxon>Panicinae</taxon>
        <taxon>Panicum</taxon>
        <taxon>Panicum sect. Hiantes</taxon>
    </lineage>
</organism>
<feature type="region of interest" description="Disordered" evidence="1">
    <location>
        <begin position="38"/>
        <end position="144"/>
    </location>
</feature>
<sequence length="144" mass="16197">MPLLWWSSSPTTRRTPWPKWSSWPPLLRWPRMVLATASSTGGASGARCRQHPPRHVEPRGVGALLRPLKAGGGRRPTLAGARGPDRGRRGRYGRRAARLRRRRRQRRSAPVWTAHGAAPPGAKRRRRRSTKEQAAAVTGKRRLD</sequence>
<dbReference type="Proteomes" id="UP000823388">
    <property type="component" value="Chromosome 3N"/>
</dbReference>
<evidence type="ECO:0000313" key="3">
    <source>
        <dbReference type="Proteomes" id="UP000823388"/>
    </source>
</evidence>